<reference evidence="5" key="1">
    <citation type="submission" date="2016-12" db="EMBL/GenBank/DDBJ databases">
        <title>Comparative genomic analysis reveals the diversity, evolution, and environmental adaptation strategies of the genus Vibrio.</title>
        <authorList>
            <person name="Lin H."/>
            <person name="Wang X."/>
            <person name="Zhang X.-H."/>
        </authorList>
    </citation>
    <scope>NUCLEOTIDE SEQUENCE [LARGE SCALE GENOMIC DNA]</scope>
    <source>
        <strain evidence="5">QT6D1</strain>
    </source>
</reference>
<dbReference type="InterPro" id="IPR015888">
    <property type="entry name" value="Fuc_isomerase_C"/>
</dbReference>
<protein>
    <submittedName>
        <fullName evidence="4">Fucose isomerase</fullName>
    </submittedName>
</protein>
<evidence type="ECO:0000259" key="3">
    <source>
        <dbReference type="Pfam" id="PF02952"/>
    </source>
</evidence>
<dbReference type="RefSeq" id="WP_088877947.1">
    <property type="nucleotide sequence ID" value="NZ_CP018309.1"/>
</dbReference>
<keyword evidence="1 4" id="KW-0413">Isomerase</keyword>
<name>A0AAN1KPS7_9VIBR</name>
<dbReference type="InterPro" id="IPR009015">
    <property type="entry name" value="Fucose_isomerase_N/cen_sf"/>
</dbReference>
<dbReference type="InterPro" id="IPR005763">
    <property type="entry name" value="Fucose_isomerase"/>
</dbReference>
<dbReference type="GO" id="GO:0008736">
    <property type="term" value="F:L-fucose isomerase activity"/>
    <property type="evidence" value="ECO:0007669"/>
    <property type="project" value="InterPro"/>
</dbReference>
<gene>
    <name evidence="4" type="ORF">BSZ05_18745</name>
</gene>
<dbReference type="GO" id="GO:0008790">
    <property type="term" value="F:arabinose isomerase activity"/>
    <property type="evidence" value="ECO:0007669"/>
    <property type="project" value="TreeGrafter"/>
</dbReference>
<sequence>MSKRVAIYWPGEFYEKPNKLAQPEAEAALVQLQRAFEKLGWEPYVIEGCIDRPHKAQEKLWNIKDPVVGLFVHFAWGTHTLEGVIGKDTPLLLCSNFNRKWPGLVGLLSTSASLKSFDHDHSRIWTDAEDWSSDELFMSRLSEWCTTGQIQYDDSEIKRVMPISSESVDIAKSVAEEIRRKRITMLMLGDTSQGMVNSYFGPRLLMKHGFSEYKFDQSWIAHRGQFVTQERIEEAFKFVVEKGVKFHWEDDFTPESTKEQLRDYLTVLDMVNEYKADCLGWQHQIGMLEVLPPSDFAEGLLNSACRPESNGKSIVCATEADQGNAMPAELLKRLLEKKGLHGAVFMHDLRWCGEHENKDIWMMCNSGSSGAYGFNKQVDSLEGVNSYRQVRRKFPIGGGTFAGLGQPGEITWARCYNINDKLIMDIGRGNIVDLPEEKRNEWWSGATPEWPLLPTDLGVSKETIMGHYMSNHIAICYGDVMQEMVALSTELGFEVRIFGNN</sequence>
<dbReference type="Gene3D" id="3.20.14.10">
    <property type="entry name" value="L-fucose/L-arabinose isomerase, C-terminal"/>
    <property type="match status" value="1"/>
</dbReference>
<accession>A0AAN1KPS7</accession>
<dbReference type="AlphaFoldDB" id="A0AAN1KPS7"/>
<keyword evidence="2" id="KW-0119">Carbohydrate metabolism</keyword>
<evidence type="ECO:0000256" key="1">
    <source>
        <dbReference type="ARBA" id="ARBA00023235"/>
    </source>
</evidence>
<evidence type="ECO:0000313" key="4">
    <source>
        <dbReference type="EMBL" id="ASI91876.1"/>
    </source>
</evidence>
<proteinExistence type="predicted"/>
<dbReference type="Proteomes" id="UP000197092">
    <property type="component" value="Chromosome 2"/>
</dbReference>
<dbReference type="PANTHER" id="PTHR37840">
    <property type="entry name" value="L-FUCOSE ISOMERASE"/>
    <property type="match status" value="1"/>
</dbReference>
<dbReference type="KEGG" id="vsh:BSZ05_18745"/>
<dbReference type="Pfam" id="PF02952">
    <property type="entry name" value="Fucose_iso_C"/>
    <property type="match status" value="1"/>
</dbReference>
<dbReference type="InterPro" id="IPR038393">
    <property type="entry name" value="Fuc_iso_dom3_sf"/>
</dbReference>
<dbReference type="SUPFAM" id="SSF53743">
    <property type="entry name" value="FucI/AraA N-terminal and middle domains"/>
    <property type="match status" value="1"/>
</dbReference>
<dbReference type="GO" id="GO:0019571">
    <property type="term" value="P:D-arabinose catabolic process"/>
    <property type="evidence" value="ECO:0007669"/>
    <property type="project" value="TreeGrafter"/>
</dbReference>
<evidence type="ECO:0000313" key="5">
    <source>
        <dbReference type="Proteomes" id="UP000197092"/>
    </source>
</evidence>
<dbReference type="GO" id="GO:0005737">
    <property type="term" value="C:cytoplasm"/>
    <property type="evidence" value="ECO:0007669"/>
    <property type="project" value="InterPro"/>
</dbReference>
<dbReference type="GO" id="GO:0030145">
    <property type="term" value="F:manganese ion binding"/>
    <property type="evidence" value="ECO:0007669"/>
    <property type="project" value="InterPro"/>
</dbReference>
<organism evidence="4 5">
    <name type="scientific">Vibrio mediterranei</name>
    <dbReference type="NCBI Taxonomy" id="689"/>
    <lineage>
        <taxon>Bacteria</taxon>
        <taxon>Pseudomonadati</taxon>
        <taxon>Pseudomonadota</taxon>
        <taxon>Gammaproteobacteria</taxon>
        <taxon>Vibrionales</taxon>
        <taxon>Vibrionaceae</taxon>
        <taxon>Vibrio</taxon>
    </lineage>
</organism>
<dbReference type="GO" id="GO:0042355">
    <property type="term" value="P:L-fucose catabolic process"/>
    <property type="evidence" value="ECO:0007669"/>
    <property type="project" value="TreeGrafter"/>
</dbReference>
<evidence type="ECO:0000256" key="2">
    <source>
        <dbReference type="ARBA" id="ARBA00023277"/>
    </source>
</evidence>
<dbReference type="PANTHER" id="PTHR37840:SF1">
    <property type="entry name" value="L-FUCOSE ISOMERASE"/>
    <property type="match status" value="1"/>
</dbReference>
<dbReference type="EMBL" id="CP018309">
    <property type="protein sequence ID" value="ASI91876.1"/>
    <property type="molecule type" value="Genomic_DNA"/>
</dbReference>
<feature type="domain" description="L-fucose isomerase C-terminal" evidence="3">
    <location>
        <begin position="363"/>
        <end position="496"/>
    </location>
</feature>